<dbReference type="OrthoDB" id="2168659at2"/>
<dbReference type="PANTHER" id="PTHR30561:SF7">
    <property type="entry name" value="GUANIDINIUM EFFLUX SYSTEM SUBUNIT GDNC-RELATED"/>
    <property type="match status" value="1"/>
</dbReference>
<dbReference type="Proteomes" id="UP000077271">
    <property type="component" value="Unassembled WGS sequence"/>
</dbReference>
<evidence type="ECO:0000313" key="12">
    <source>
        <dbReference type="Proteomes" id="UP000077271"/>
    </source>
</evidence>
<dbReference type="EMBL" id="LQWY01000007">
    <property type="protein sequence ID" value="OAH62535.1"/>
    <property type="molecule type" value="Genomic_DNA"/>
</dbReference>
<evidence type="ECO:0000256" key="5">
    <source>
        <dbReference type="ARBA" id="ARBA00022989"/>
    </source>
</evidence>
<keyword evidence="4 7" id="KW-0812">Transmembrane</keyword>
<evidence type="ECO:0000313" key="11">
    <source>
        <dbReference type="Proteomes" id="UP000076935"/>
    </source>
</evidence>
<evidence type="ECO:0000256" key="1">
    <source>
        <dbReference type="ARBA" id="ARBA00004651"/>
    </source>
</evidence>
<proteinExistence type="inferred from homology"/>
<dbReference type="Proteomes" id="UP000076935">
    <property type="component" value="Unassembled WGS sequence"/>
</dbReference>
<keyword evidence="11" id="KW-1185">Reference proteome</keyword>
<dbReference type="InterPro" id="IPR045324">
    <property type="entry name" value="Small_multidrug_res"/>
</dbReference>
<dbReference type="EMBL" id="LQWZ01000036">
    <property type="protein sequence ID" value="OAH53314.1"/>
    <property type="molecule type" value="Genomic_DNA"/>
</dbReference>
<sequence>MTNKWFLVLLAGFTEVGWVAGLKYADSFIEWVLTIIALTASFWLLIYCSKQLPTTTVYAVFVGIGSAGAVIFEMTMFGEPVSWIKIALITVLVLGIIGLKVVTAENDEKAEKDVSVS</sequence>
<evidence type="ECO:0000256" key="4">
    <source>
        <dbReference type="ARBA" id="ARBA00022692"/>
    </source>
</evidence>
<keyword evidence="2" id="KW-0813">Transport</keyword>
<dbReference type="InterPro" id="IPR000390">
    <property type="entry name" value="Small_drug/metabolite_transptr"/>
</dbReference>
<comment type="subcellular location">
    <subcellularLocation>
        <location evidence="1 7">Cell membrane</location>
        <topology evidence="1 7">Multi-pass membrane protein</topology>
    </subcellularLocation>
</comment>
<keyword evidence="5 8" id="KW-1133">Transmembrane helix</keyword>
<feature type="transmembrane region" description="Helical" evidence="8">
    <location>
        <begin position="31"/>
        <end position="49"/>
    </location>
</feature>
<evidence type="ECO:0000256" key="8">
    <source>
        <dbReference type="SAM" id="Phobius"/>
    </source>
</evidence>
<dbReference type="SUPFAM" id="SSF103481">
    <property type="entry name" value="Multidrug resistance efflux transporter EmrE"/>
    <property type="match status" value="1"/>
</dbReference>
<keyword evidence="3" id="KW-1003">Cell membrane</keyword>
<evidence type="ECO:0000313" key="9">
    <source>
        <dbReference type="EMBL" id="OAH53314.1"/>
    </source>
</evidence>
<dbReference type="RefSeq" id="WP_018395556.1">
    <property type="nucleotide sequence ID" value="NZ_JBCNAN010000026.1"/>
</dbReference>
<evidence type="ECO:0000313" key="10">
    <source>
        <dbReference type="EMBL" id="OAH62535.1"/>
    </source>
</evidence>
<dbReference type="InterPro" id="IPR037185">
    <property type="entry name" value="EmrE-like"/>
</dbReference>
<keyword evidence="6 8" id="KW-0472">Membrane</keyword>
<gene>
    <name evidence="9" type="ORF">AWH48_12765</name>
    <name evidence="10" type="ORF">AWH49_09990</name>
</gene>
<comment type="caution">
    <text evidence="9">The sequence shown here is derived from an EMBL/GenBank/DDBJ whole genome shotgun (WGS) entry which is preliminary data.</text>
</comment>
<dbReference type="GO" id="GO:0005886">
    <property type="term" value="C:plasma membrane"/>
    <property type="evidence" value="ECO:0007669"/>
    <property type="project" value="UniProtKB-SubCell"/>
</dbReference>
<dbReference type="PANTHER" id="PTHR30561">
    <property type="entry name" value="SMR FAMILY PROTON-DEPENDENT DRUG EFFLUX TRANSPORTER SUGE"/>
    <property type="match status" value="1"/>
</dbReference>
<dbReference type="Gene3D" id="1.10.3730.20">
    <property type="match status" value="1"/>
</dbReference>
<feature type="transmembrane region" description="Helical" evidence="8">
    <location>
        <begin position="56"/>
        <end position="77"/>
    </location>
</feature>
<accession>A0A177KJL3</accession>
<organism evidence="9 12">
    <name type="scientific">Domibacillus aminovorans</name>
    <dbReference type="NCBI Taxonomy" id="29332"/>
    <lineage>
        <taxon>Bacteria</taxon>
        <taxon>Bacillati</taxon>
        <taxon>Bacillota</taxon>
        <taxon>Bacilli</taxon>
        <taxon>Bacillales</taxon>
        <taxon>Bacillaceae</taxon>
        <taxon>Domibacillus</taxon>
    </lineage>
</organism>
<evidence type="ECO:0000256" key="3">
    <source>
        <dbReference type="ARBA" id="ARBA00022475"/>
    </source>
</evidence>
<feature type="transmembrane region" description="Helical" evidence="8">
    <location>
        <begin position="83"/>
        <end position="102"/>
    </location>
</feature>
<comment type="similarity">
    <text evidence="7">Belongs to the drug/metabolite transporter (DMT) superfamily. Small multidrug resistance (SMR) (TC 2.A.7.1) family.</text>
</comment>
<dbReference type="FunFam" id="1.10.3730.20:FF:000001">
    <property type="entry name" value="Quaternary ammonium compound resistance transporter SugE"/>
    <property type="match status" value="1"/>
</dbReference>
<evidence type="ECO:0000256" key="2">
    <source>
        <dbReference type="ARBA" id="ARBA00022448"/>
    </source>
</evidence>
<evidence type="ECO:0000256" key="6">
    <source>
        <dbReference type="ARBA" id="ARBA00023136"/>
    </source>
</evidence>
<dbReference type="GO" id="GO:0022857">
    <property type="term" value="F:transmembrane transporter activity"/>
    <property type="evidence" value="ECO:0007669"/>
    <property type="project" value="InterPro"/>
</dbReference>
<evidence type="ECO:0000256" key="7">
    <source>
        <dbReference type="RuleBase" id="RU003942"/>
    </source>
</evidence>
<dbReference type="Pfam" id="PF00893">
    <property type="entry name" value="Multi_Drug_Res"/>
    <property type="match status" value="1"/>
</dbReference>
<dbReference type="STRING" id="29332.AWH48_12765"/>
<reference evidence="11 12" key="1">
    <citation type="submission" date="2016-01" db="EMBL/GenBank/DDBJ databases">
        <title>Investigation of taxonomic status of Bacillus aminovorans.</title>
        <authorList>
            <person name="Verma A."/>
            <person name="Pal Y."/>
            <person name="Krishnamurthi S."/>
        </authorList>
    </citation>
    <scope>NUCLEOTIDE SEQUENCE [LARGE SCALE GENOMIC DNA]</scope>
    <source>
        <strain evidence="10 11">DSM 1314</strain>
        <strain evidence="9 12">DSM 4337</strain>
    </source>
</reference>
<protein>
    <submittedName>
        <fullName evidence="9">Multidrug resistance protein SMR</fullName>
    </submittedName>
</protein>
<dbReference type="AlphaFoldDB" id="A0A177KJL3"/>
<name>A0A177KJL3_9BACI</name>